<feature type="non-terminal residue" evidence="1">
    <location>
        <position position="145"/>
    </location>
</feature>
<dbReference type="AlphaFoldDB" id="A0A1B6M7B7"/>
<dbReference type="EMBL" id="GEBQ01008203">
    <property type="protein sequence ID" value="JAT31774.1"/>
    <property type="molecule type" value="Transcribed_RNA"/>
</dbReference>
<name>A0A1B6M7B7_9HEMI</name>
<accession>A0A1B6M7B7</accession>
<organism evidence="1">
    <name type="scientific">Graphocephala atropunctata</name>
    <dbReference type="NCBI Taxonomy" id="36148"/>
    <lineage>
        <taxon>Eukaryota</taxon>
        <taxon>Metazoa</taxon>
        <taxon>Ecdysozoa</taxon>
        <taxon>Arthropoda</taxon>
        <taxon>Hexapoda</taxon>
        <taxon>Insecta</taxon>
        <taxon>Pterygota</taxon>
        <taxon>Neoptera</taxon>
        <taxon>Paraneoptera</taxon>
        <taxon>Hemiptera</taxon>
        <taxon>Auchenorrhyncha</taxon>
        <taxon>Membracoidea</taxon>
        <taxon>Cicadellidae</taxon>
        <taxon>Cicadellinae</taxon>
        <taxon>Cicadellini</taxon>
        <taxon>Graphocephala</taxon>
    </lineage>
</organism>
<proteinExistence type="predicted"/>
<protein>
    <submittedName>
        <fullName evidence="1">Uncharacterized protein</fullName>
    </submittedName>
</protein>
<evidence type="ECO:0000313" key="1">
    <source>
        <dbReference type="EMBL" id="JAT31774.1"/>
    </source>
</evidence>
<reference evidence="1" key="1">
    <citation type="submission" date="2015-11" db="EMBL/GenBank/DDBJ databases">
        <title>De novo transcriptome assembly of four potential Pierce s Disease insect vectors from Arizona vineyards.</title>
        <authorList>
            <person name="Tassone E.E."/>
        </authorList>
    </citation>
    <scope>NUCLEOTIDE SEQUENCE</scope>
</reference>
<feature type="non-terminal residue" evidence="1">
    <location>
        <position position="1"/>
    </location>
</feature>
<sequence>PDLDLPGQLSVCCKMSIRPGMCFVCREALDIGPVVTIKERGIRTLIEVSEKRGLKDNKKFLQVCKEVRVHDACRKRYTAVCNVEASVRRGGDSASQVSSTRSSTEISRTLKGICFLCGDAITEEFIQLQSKLPLDRRNMVHTVEK</sequence>
<gene>
    <name evidence="1" type="ORF">g.51111</name>
</gene>